<evidence type="ECO:0000259" key="1">
    <source>
        <dbReference type="Pfam" id="PF00534"/>
    </source>
</evidence>
<evidence type="ECO:0000313" key="4">
    <source>
        <dbReference type="Proteomes" id="UP000823613"/>
    </source>
</evidence>
<organism evidence="3 4">
    <name type="scientific">Candidatus Onthovivens merdipullorum</name>
    <dbReference type="NCBI Taxonomy" id="2840889"/>
    <lineage>
        <taxon>Bacteria</taxon>
        <taxon>Bacillati</taxon>
        <taxon>Bacillota</taxon>
        <taxon>Bacilli</taxon>
        <taxon>Bacillales</taxon>
        <taxon>Candidatus Onthovivens</taxon>
    </lineage>
</organism>
<reference evidence="3" key="1">
    <citation type="submission" date="2020-10" db="EMBL/GenBank/DDBJ databases">
        <authorList>
            <person name="Gilroy R."/>
        </authorList>
    </citation>
    <scope>NUCLEOTIDE SEQUENCE</scope>
    <source>
        <strain evidence="3">11159</strain>
    </source>
</reference>
<dbReference type="Pfam" id="PF13439">
    <property type="entry name" value="Glyco_transf_4"/>
    <property type="match status" value="1"/>
</dbReference>
<dbReference type="PANTHER" id="PTHR45947">
    <property type="entry name" value="SULFOQUINOVOSYL TRANSFERASE SQD2"/>
    <property type="match status" value="1"/>
</dbReference>
<evidence type="ECO:0000313" key="3">
    <source>
        <dbReference type="EMBL" id="MBO8428186.1"/>
    </source>
</evidence>
<feature type="domain" description="Glycosyltransferase subfamily 4-like N-terminal" evidence="2">
    <location>
        <begin position="14"/>
        <end position="183"/>
    </location>
</feature>
<dbReference type="InterPro" id="IPR050194">
    <property type="entry name" value="Glycosyltransferase_grp1"/>
</dbReference>
<dbReference type="PANTHER" id="PTHR45947:SF3">
    <property type="entry name" value="SULFOQUINOVOSYL TRANSFERASE SQD2"/>
    <property type="match status" value="1"/>
</dbReference>
<accession>A0A9D9DJ60</accession>
<protein>
    <submittedName>
        <fullName evidence="3">Glycosyltransferase</fullName>
    </submittedName>
</protein>
<dbReference type="AlphaFoldDB" id="A0A9D9DJ60"/>
<gene>
    <name evidence="3" type="ORF">IAC58_06565</name>
</gene>
<reference evidence="3" key="2">
    <citation type="journal article" date="2021" name="PeerJ">
        <title>Extensive microbial diversity within the chicken gut microbiome revealed by metagenomics and culture.</title>
        <authorList>
            <person name="Gilroy R."/>
            <person name="Ravi A."/>
            <person name="Getino M."/>
            <person name="Pursley I."/>
            <person name="Horton D.L."/>
            <person name="Alikhan N.F."/>
            <person name="Baker D."/>
            <person name="Gharbi K."/>
            <person name="Hall N."/>
            <person name="Watson M."/>
            <person name="Adriaenssens E.M."/>
            <person name="Foster-Nyarko E."/>
            <person name="Jarju S."/>
            <person name="Secka A."/>
            <person name="Antonio M."/>
            <person name="Oren A."/>
            <person name="Chaudhuri R.R."/>
            <person name="La Ragione R."/>
            <person name="Hildebrand F."/>
            <person name="Pallen M.J."/>
        </authorList>
    </citation>
    <scope>NUCLEOTIDE SEQUENCE</scope>
    <source>
        <strain evidence="3">11159</strain>
    </source>
</reference>
<comment type="caution">
    <text evidence="3">The sequence shown here is derived from an EMBL/GenBank/DDBJ whole genome shotgun (WGS) entry which is preliminary data.</text>
</comment>
<dbReference type="Pfam" id="PF00534">
    <property type="entry name" value="Glycos_transf_1"/>
    <property type="match status" value="1"/>
</dbReference>
<dbReference type="SUPFAM" id="SSF53756">
    <property type="entry name" value="UDP-Glycosyltransferase/glycogen phosphorylase"/>
    <property type="match status" value="1"/>
</dbReference>
<dbReference type="Proteomes" id="UP000823613">
    <property type="component" value="Unassembled WGS sequence"/>
</dbReference>
<dbReference type="InterPro" id="IPR028098">
    <property type="entry name" value="Glyco_trans_4-like_N"/>
</dbReference>
<name>A0A9D9DJ60_9BACL</name>
<evidence type="ECO:0000259" key="2">
    <source>
        <dbReference type="Pfam" id="PF13439"/>
    </source>
</evidence>
<feature type="domain" description="Glycosyl transferase family 1" evidence="1">
    <location>
        <begin position="197"/>
        <end position="362"/>
    </location>
</feature>
<sequence>MKIGIFTDTYTPEINGVATSCNTLFNTLIKNGHEVYVFTTGKKTEIDETKHIIKISGKTIKRLYNYRLALPFNHKVLKEISKLNLDIIHVNTEYGVGILGFLTSKKYRIPLVYTFHTMYEYYTYYITKGFLDGLFKKLVRRLIIKYVNRASEVIAPSENTKNYLQSIKCKKYINVVPTGIDLTKFLDYKIDDEKLRNLRKTLQIPEDFKIFVSLGRIAKEKNLKETIHYFDNFIKKHNIKAKLLIVGDGPYLSELKKEVKKDDENDNVLFLGRVEHQDVGLYYHLGDLFINSSLSETQGLTYLEAIASNNIVLARNAPYLKNIIIDGESGFLYDNEEDFDNKLLMFLSLDKNKLDKIKENALKNINFYNIDNFYKKIMIVYNRAIKDLY</sequence>
<dbReference type="GO" id="GO:0016758">
    <property type="term" value="F:hexosyltransferase activity"/>
    <property type="evidence" value="ECO:0007669"/>
    <property type="project" value="TreeGrafter"/>
</dbReference>
<dbReference type="Gene3D" id="3.40.50.2000">
    <property type="entry name" value="Glycogen Phosphorylase B"/>
    <property type="match status" value="2"/>
</dbReference>
<proteinExistence type="predicted"/>
<dbReference type="InterPro" id="IPR001296">
    <property type="entry name" value="Glyco_trans_1"/>
</dbReference>
<dbReference type="EMBL" id="JADIMY010000125">
    <property type="protein sequence ID" value="MBO8428186.1"/>
    <property type="molecule type" value="Genomic_DNA"/>
</dbReference>